<reference evidence="3" key="2">
    <citation type="journal article" date="2020" name="Nat. Commun.">
        <title>Large-scale genome sequencing of mycorrhizal fungi provides insights into the early evolution of symbiotic traits.</title>
        <authorList>
            <person name="Miyauchi S."/>
            <person name="Kiss E."/>
            <person name="Kuo A."/>
            <person name="Drula E."/>
            <person name="Kohler A."/>
            <person name="Sanchez-Garcia M."/>
            <person name="Morin E."/>
            <person name="Andreopoulos B."/>
            <person name="Barry K.W."/>
            <person name="Bonito G."/>
            <person name="Buee M."/>
            <person name="Carver A."/>
            <person name="Chen C."/>
            <person name="Cichocki N."/>
            <person name="Clum A."/>
            <person name="Culley D."/>
            <person name="Crous P.W."/>
            <person name="Fauchery L."/>
            <person name="Girlanda M."/>
            <person name="Hayes R.D."/>
            <person name="Keri Z."/>
            <person name="LaButti K."/>
            <person name="Lipzen A."/>
            <person name="Lombard V."/>
            <person name="Magnuson J."/>
            <person name="Maillard F."/>
            <person name="Murat C."/>
            <person name="Nolan M."/>
            <person name="Ohm R.A."/>
            <person name="Pangilinan J."/>
            <person name="Pereira M.F."/>
            <person name="Perotto S."/>
            <person name="Peter M."/>
            <person name="Pfister S."/>
            <person name="Riley R."/>
            <person name="Sitrit Y."/>
            <person name="Stielow J.B."/>
            <person name="Szollosi G."/>
            <person name="Zifcakova L."/>
            <person name="Stursova M."/>
            <person name="Spatafora J.W."/>
            <person name="Tedersoo L."/>
            <person name="Vaario L.M."/>
            <person name="Yamada A."/>
            <person name="Yan M."/>
            <person name="Wang P."/>
            <person name="Xu J."/>
            <person name="Bruns T."/>
            <person name="Baldrian P."/>
            <person name="Vilgalys R."/>
            <person name="Dunand C."/>
            <person name="Henrissat B."/>
            <person name="Grigoriev I.V."/>
            <person name="Hibbett D."/>
            <person name="Nagy L.G."/>
            <person name="Martin F.M."/>
        </authorList>
    </citation>
    <scope>NUCLEOTIDE SEQUENCE</scope>
    <source>
        <strain evidence="3">BED1</strain>
    </source>
</reference>
<evidence type="ECO:0000313" key="4">
    <source>
        <dbReference type="Proteomes" id="UP001194468"/>
    </source>
</evidence>
<keyword evidence="2" id="KW-0812">Transmembrane</keyword>
<sequence length="186" mass="21107">MRLTLNPVPILHRPLLWYLIIGVIDFVTCLSLHSLGFRHYGDKRLLLPPRPLTLFSLSSSIEGVSYWYLPHRSLKKSPILFLHGIGVCKHADDPLDRLDYTPTLTFSRILQPNIRTSVFLSISSHITSPPLSRNATLNALRHILGALIRHRHHRPALPLPRPRYPRDSNASSKPDPLPSPPPRRGV</sequence>
<protein>
    <submittedName>
        <fullName evidence="3">Uncharacterized protein</fullName>
    </submittedName>
</protein>
<keyword evidence="2" id="KW-1133">Transmembrane helix</keyword>
<dbReference type="Proteomes" id="UP001194468">
    <property type="component" value="Unassembled WGS sequence"/>
</dbReference>
<feature type="region of interest" description="Disordered" evidence="1">
    <location>
        <begin position="155"/>
        <end position="186"/>
    </location>
</feature>
<dbReference type="AlphaFoldDB" id="A0AAD4BWF6"/>
<dbReference type="PANTHER" id="PTHR37471">
    <property type="entry name" value="UNNAMED PRODUCT"/>
    <property type="match status" value="1"/>
</dbReference>
<dbReference type="EMBL" id="WHUW01000010">
    <property type="protein sequence ID" value="KAF8441551.1"/>
    <property type="molecule type" value="Genomic_DNA"/>
</dbReference>
<evidence type="ECO:0000313" key="3">
    <source>
        <dbReference type="EMBL" id="KAF8441551.1"/>
    </source>
</evidence>
<keyword evidence="4" id="KW-1185">Reference proteome</keyword>
<feature type="transmembrane region" description="Helical" evidence="2">
    <location>
        <begin position="15"/>
        <end position="40"/>
    </location>
</feature>
<accession>A0AAD4BWF6</accession>
<keyword evidence="2" id="KW-0472">Membrane</keyword>
<evidence type="ECO:0000256" key="1">
    <source>
        <dbReference type="SAM" id="MobiDB-lite"/>
    </source>
</evidence>
<gene>
    <name evidence="3" type="ORF">L210DRAFT_2079737</name>
</gene>
<evidence type="ECO:0000256" key="2">
    <source>
        <dbReference type="SAM" id="Phobius"/>
    </source>
</evidence>
<name>A0AAD4BWF6_BOLED</name>
<proteinExistence type="predicted"/>
<reference evidence="3" key="1">
    <citation type="submission" date="2019-10" db="EMBL/GenBank/DDBJ databases">
        <authorList>
            <consortium name="DOE Joint Genome Institute"/>
            <person name="Kuo A."/>
            <person name="Miyauchi S."/>
            <person name="Kiss E."/>
            <person name="Drula E."/>
            <person name="Kohler A."/>
            <person name="Sanchez-Garcia M."/>
            <person name="Andreopoulos B."/>
            <person name="Barry K.W."/>
            <person name="Bonito G."/>
            <person name="Buee M."/>
            <person name="Carver A."/>
            <person name="Chen C."/>
            <person name="Cichocki N."/>
            <person name="Clum A."/>
            <person name="Culley D."/>
            <person name="Crous P.W."/>
            <person name="Fauchery L."/>
            <person name="Girlanda M."/>
            <person name="Hayes R."/>
            <person name="Keri Z."/>
            <person name="LaButti K."/>
            <person name="Lipzen A."/>
            <person name="Lombard V."/>
            <person name="Magnuson J."/>
            <person name="Maillard F."/>
            <person name="Morin E."/>
            <person name="Murat C."/>
            <person name="Nolan M."/>
            <person name="Ohm R."/>
            <person name="Pangilinan J."/>
            <person name="Pereira M."/>
            <person name="Perotto S."/>
            <person name="Peter M."/>
            <person name="Riley R."/>
            <person name="Sitrit Y."/>
            <person name="Stielow B."/>
            <person name="Szollosi G."/>
            <person name="Zifcakova L."/>
            <person name="Stursova M."/>
            <person name="Spatafora J.W."/>
            <person name="Tedersoo L."/>
            <person name="Vaario L.-M."/>
            <person name="Yamada A."/>
            <person name="Yan M."/>
            <person name="Wang P."/>
            <person name="Xu J."/>
            <person name="Bruns T."/>
            <person name="Baldrian P."/>
            <person name="Vilgalys R."/>
            <person name="Henrissat B."/>
            <person name="Grigoriev I.V."/>
            <person name="Hibbett D."/>
            <person name="Nagy L.G."/>
            <person name="Martin F.M."/>
        </authorList>
    </citation>
    <scope>NUCLEOTIDE SEQUENCE</scope>
    <source>
        <strain evidence="3">BED1</strain>
    </source>
</reference>
<comment type="caution">
    <text evidence="3">The sequence shown here is derived from an EMBL/GenBank/DDBJ whole genome shotgun (WGS) entry which is preliminary data.</text>
</comment>
<organism evidence="3 4">
    <name type="scientific">Boletus edulis BED1</name>
    <dbReference type="NCBI Taxonomy" id="1328754"/>
    <lineage>
        <taxon>Eukaryota</taxon>
        <taxon>Fungi</taxon>
        <taxon>Dikarya</taxon>
        <taxon>Basidiomycota</taxon>
        <taxon>Agaricomycotina</taxon>
        <taxon>Agaricomycetes</taxon>
        <taxon>Agaricomycetidae</taxon>
        <taxon>Boletales</taxon>
        <taxon>Boletineae</taxon>
        <taxon>Boletaceae</taxon>
        <taxon>Boletoideae</taxon>
        <taxon>Boletus</taxon>
    </lineage>
</organism>
<dbReference type="PANTHER" id="PTHR37471:SF1">
    <property type="entry name" value="AB HYDROLASE-1 DOMAIN-CONTAINING PROTEIN"/>
    <property type="match status" value="1"/>
</dbReference>
<feature type="compositionally biased region" description="Pro residues" evidence="1">
    <location>
        <begin position="175"/>
        <end position="186"/>
    </location>
</feature>